<dbReference type="SUPFAM" id="SSF48452">
    <property type="entry name" value="TPR-like"/>
    <property type="match status" value="4"/>
</dbReference>
<keyword evidence="3 9" id="KW-0808">Transferase</keyword>
<dbReference type="Gene3D" id="3.90.176.10">
    <property type="entry name" value="Toxin ADP-ribosyltransferase, Chain A, domain 1"/>
    <property type="match status" value="1"/>
</dbReference>
<dbReference type="GO" id="GO:0106274">
    <property type="term" value="F:NAD+-protein-arginine ADP-ribosyltransferase activity"/>
    <property type="evidence" value="ECO:0007669"/>
    <property type="project" value="UniProtKB-EC"/>
</dbReference>
<comment type="catalytic activity">
    <reaction evidence="7 9">
        <text>L-arginyl-[protein] + NAD(+) = N(omega)-(ADP-D-ribosyl)-L-arginyl-[protein] + nicotinamide + H(+)</text>
        <dbReference type="Rhea" id="RHEA:19149"/>
        <dbReference type="Rhea" id="RHEA-COMP:10532"/>
        <dbReference type="Rhea" id="RHEA-COMP:15087"/>
        <dbReference type="ChEBI" id="CHEBI:15378"/>
        <dbReference type="ChEBI" id="CHEBI:17154"/>
        <dbReference type="ChEBI" id="CHEBI:29965"/>
        <dbReference type="ChEBI" id="CHEBI:57540"/>
        <dbReference type="ChEBI" id="CHEBI:142554"/>
        <dbReference type="EC" id="2.4.2.31"/>
    </reaction>
</comment>
<evidence type="ECO:0000313" key="12">
    <source>
        <dbReference type="EMBL" id="CAF4423968.1"/>
    </source>
</evidence>
<name>A0A817T5X4_9BILA</name>
<keyword evidence="5" id="KW-0677">Repeat</keyword>
<keyword evidence="6 8" id="KW-0802">TPR repeat</keyword>
<evidence type="ECO:0000256" key="3">
    <source>
        <dbReference type="ARBA" id="ARBA00022679"/>
    </source>
</evidence>
<dbReference type="PANTHER" id="PTHR45641">
    <property type="entry name" value="TETRATRICOPEPTIDE REPEAT PROTEIN (AFU_ORTHOLOGUE AFUA_6G03870)"/>
    <property type="match status" value="1"/>
</dbReference>
<organism evidence="11 13">
    <name type="scientific">Rotaria socialis</name>
    <dbReference type="NCBI Taxonomy" id="392032"/>
    <lineage>
        <taxon>Eukaryota</taxon>
        <taxon>Metazoa</taxon>
        <taxon>Spiralia</taxon>
        <taxon>Gnathifera</taxon>
        <taxon>Rotifera</taxon>
        <taxon>Eurotatoria</taxon>
        <taxon>Bdelloidea</taxon>
        <taxon>Philodinida</taxon>
        <taxon>Philodinidae</taxon>
        <taxon>Rotaria</taxon>
    </lineage>
</organism>
<keyword evidence="9" id="KW-0521">NADP</keyword>
<reference evidence="11" key="1">
    <citation type="submission" date="2021-02" db="EMBL/GenBank/DDBJ databases">
        <authorList>
            <person name="Nowell W R."/>
        </authorList>
    </citation>
    <scope>NUCLEOTIDE SEQUENCE</scope>
</reference>
<evidence type="ECO:0000313" key="13">
    <source>
        <dbReference type="Proteomes" id="UP000663869"/>
    </source>
</evidence>
<proteinExistence type="inferred from homology"/>
<dbReference type="Proteomes" id="UP000663869">
    <property type="component" value="Unassembled WGS sequence"/>
</dbReference>
<feature type="repeat" description="TPR" evidence="8">
    <location>
        <begin position="405"/>
        <end position="438"/>
    </location>
</feature>
<evidence type="ECO:0000256" key="1">
    <source>
        <dbReference type="ARBA" id="ARBA00009558"/>
    </source>
</evidence>
<feature type="repeat" description="TPR" evidence="8">
    <location>
        <begin position="444"/>
        <end position="477"/>
    </location>
</feature>
<dbReference type="PROSITE" id="PS51996">
    <property type="entry name" value="TR_MART"/>
    <property type="match status" value="1"/>
</dbReference>
<evidence type="ECO:0000256" key="9">
    <source>
        <dbReference type="RuleBase" id="RU361228"/>
    </source>
</evidence>
<evidence type="ECO:0000256" key="6">
    <source>
        <dbReference type="ARBA" id="ARBA00022803"/>
    </source>
</evidence>
<protein>
    <recommendedName>
        <fullName evidence="9">NAD(P)(+)--arginine ADP-ribosyltransferase</fullName>
        <ecNumber evidence="9">2.4.2.31</ecNumber>
    </recommendedName>
    <alternativeName>
        <fullName evidence="9">Mono(ADP-ribosyl)transferase</fullName>
    </alternativeName>
</protein>
<dbReference type="EC" id="2.4.2.31" evidence="9"/>
<feature type="region of interest" description="Disordered" evidence="10">
    <location>
        <begin position="1"/>
        <end position="32"/>
    </location>
</feature>
<dbReference type="Pfam" id="PF01129">
    <property type="entry name" value="ART"/>
    <property type="match status" value="1"/>
</dbReference>
<keyword evidence="4" id="KW-0548">Nucleotidyltransferase</keyword>
<evidence type="ECO:0000256" key="8">
    <source>
        <dbReference type="PROSITE-ProRule" id="PRU00339"/>
    </source>
</evidence>
<comment type="similarity">
    <text evidence="1 9">Belongs to the Arg-specific ADP-ribosyltransferase family.</text>
</comment>
<dbReference type="GO" id="GO:0016779">
    <property type="term" value="F:nucleotidyltransferase activity"/>
    <property type="evidence" value="ECO:0007669"/>
    <property type="project" value="UniProtKB-KW"/>
</dbReference>
<evidence type="ECO:0000256" key="10">
    <source>
        <dbReference type="SAM" id="MobiDB-lite"/>
    </source>
</evidence>
<dbReference type="SMART" id="SM00028">
    <property type="entry name" value="TPR"/>
    <property type="match status" value="12"/>
</dbReference>
<dbReference type="Pfam" id="PF13424">
    <property type="entry name" value="TPR_12"/>
    <property type="match status" value="2"/>
</dbReference>
<dbReference type="Proteomes" id="UP000663862">
    <property type="component" value="Unassembled WGS sequence"/>
</dbReference>
<keyword evidence="2 9" id="KW-0328">Glycosyltransferase</keyword>
<dbReference type="EMBL" id="CAJNYU010000014">
    <property type="protein sequence ID" value="CAF3313890.1"/>
    <property type="molecule type" value="Genomic_DNA"/>
</dbReference>
<evidence type="ECO:0000256" key="4">
    <source>
        <dbReference type="ARBA" id="ARBA00022695"/>
    </source>
</evidence>
<feature type="repeat" description="TPR" evidence="8">
    <location>
        <begin position="367"/>
        <end position="400"/>
    </location>
</feature>
<dbReference type="Gene3D" id="1.25.40.10">
    <property type="entry name" value="Tetratricopeptide repeat domain"/>
    <property type="match status" value="4"/>
</dbReference>
<evidence type="ECO:0000256" key="5">
    <source>
        <dbReference type="ARBA" id="ARBA00022737"/>
    </source>
</evidence>
<dbReference type="InterPro" id="IPR019734">
    <property type="entry name" value="TPR_rpt"/>
</dbReference>
<feature type="repeat" description="TPR" evidence="8">
    <location>
        <begin position="486"/>
        <end position="519"/>
    </location>
</feature>
<evidence type="ECO:0000256" key="2">
    <source>
        <dbReference type="ARBA" id="ARBA00022676"/>
    </source>
</evidence>
<dbReference type="InterPro" id="IPR011990">
    <property type="entry name" value="TPR-like_helical_dom_sf"/>
</dbReference>
<evidence type="ECO:0000256" key="7">
    <source>
        <dbReference type="ARBA" id="ARBA00047597"/>
    </source>
</evidence>
<dbReference type="PANTHER" id="PTHR45641:SF19">
    <property type="entry name" value="NEPHROCYSTIN-3"/>
    <property type="match status" value="1"/>
</dbReference>
<sequence>MSEIHRPKNQQETKNERPDRLGTNIYSSNDGKSMHKSLNGEFTFYQMLIGQIFDEKQSLANKKNSLVEYFKPTEKSDKKIMMEFDTAYKPEKAIHWYTRETCVYKILNKALRTQNMDKIFPFAPFIRDINKQLSDEHKLWVEKQKTSSITVHRGQLISKDEVTLLKSNQGQLLSTNSFLSTSTNKEKALEFAKSQSPPNDELTTILLEIQTDLKAVTKPYADIKHLSAFSKEEEVLFMFSMVFRIENVCFDEENKLWLAKLVACSQTDPGIKDFSSSLDEEFDGLSRFIALGYFFIEMLQYDRAEEHFQNIIDKNLTKDDLELAYCYHGLAQVSNEKANNRLAIAHANQALEYLLNNPALSENRLVSSCYNELGSAYTHKKDYVSALQCLSKALSTHSDNNKNKVKTYSNLADVHFKMASYQIALEYSEKVLQYQSKTSYALIGNTYKEMGKAYGKLNNKTKATEFFDKAIEYQLKELPAEHPDVSCTYNDLGLIMLDFNNQEKAIEYFEKAHKSQLESLPSNHPDFANIHRNLSNYYMKQDDLDKALLHQVKVSENQLKTLSSSHASVIDTNQAMKDIYVKQKDYKQASICTLQILDAQIERKLGDSSLTISYQNLEDLALDESNLDQALSLCLRALDLELETILQQDFSLIFLYKAIGKIFYKKRQLDQSLVYYYRLLDCHLQKKPFNQSNIDKVYTYIGKIYLKKSDFDKILFYEKMNTSPSVNDSCMDSHQLIDNIYFKKRHAKQSFHYFEKVLDANLKSHSTNNSILVKTYYILANISFERKKFDEALKYFFQVLNNEVTQKSIHNRLLKNLYKAISTIYLQNNNYTQSFIYLKKLLNIQQKQNPSGDESSARTCVLLGNMYAQKSHTSEALQYYKLALSYYQQIHTVDQSLINAVQLKINHCHSHFPNI</sequence>
<dbReference type="AlphaFoldDB" id="A0A817T5X4"/>
<dbReference type="EMBL" id="CAJOBQ010000835">
    <property type="protein sequence ID" value="CAF4423968.1"/>
    <property type="molecule type" value="Genomic_DNA"/>
</dbReference>
<dbReference type="Pfam" id="PF13181">
    <property type="entry name" value="TPR_8"/>
    <property type="match status" value="1"/>
</dbReference>
<dbReference type="SUPFAM" id="SSF56399">
    <property type="entry name" value="ADP-ribosylation"/>
    <property type="match status" value="1"/>
</dbReference>
<dbReference type="PROSITE" id="PS50005">
    <property type="entry name" value="TPR"/>
    <property type="match status" value="4"/>
</dbReference>
<keyword evidence="9" id="KW-0520">NAD</keyword>
<evidence type="ECO:0000313" key="11">
    <source>
        <dbReference type="EMBL" id="CAF3313890.1"/>
    </source>
</evidence>
<dbReference type="InterPro" id="IPR000768">
    <property type="entry name" value="ART"/>
</dbReference>
<gene>
    <name evidence="11" type="ORF">FME351_LOCUS691</name>
    <name evidence="12" type="ORF">TSG867_LOCUS14773</name>
</gene>
<feature type="compositionally biased region" description="Basic and acidic residues" evidence="10">
    <location>
        <begin position="1"/>
        <end position="20"/>
    </location>
</feature>
<comment type="caution">
    <text evidence="11">The sequence shown here is derived from an EMBL/GenBank/DDBJ whole genome shotgun (WGS) entry which is preliminary data.</text>
</comment>
<accession>A0A817T5X4</accession>